<dbReference type="GO" id="GO:0020037">
    <property type="term" value="F:heme binding"/>
    <property type="evidence" value="ECO:0007669"/>
    <property type="project" value="InterPro"/>
</dbReference>
<dbReference type="EMBL" id="CP023778">
    <property type="protein sequence ID" value="ATL68410.1"/>
    <property type="molecule type" value="Genomic_DNA"/>
</dbReference>
<reference evidence="1 2" key="1">
    <citation type="submission" date="2017-10" db="EMBL/GenBank/DDBJ databases">
        <title>Comparative genomics between pathogenic Norcardia.</title>
        <authorList>
            <person name="Zeng L."/>
        </authorList>
    </citation>
    <scope>NUCLEOTIDE SEQUENCE [LARGE SCALE GENOMIC DNA]</scope>
    <source>
        <strain evidence="1 2">NC_YFY_NT001</strain>
    </source>
</reference>
<dbReference type="GO" id="GO:0005506">
    <property type="term" value="F:iron ion binding"/>
    <property type="evidence" value="ECO:0007669"/>
    <property type="project" value="InterPro"/>
</dbReference>
<evidence type="ECO:0000313" key="2">
    <source>
        <dbReference type="Proteomes" id="UP000221961"/>
    </source>
</evidence>
<dbReference type="RefSeq" id="WP_098695499.1">
    <property type="nucleotide sequence ID" value="NZ_CP023778.1"/>
</dbReference>
<dbReference type="InterPro" id="IPR036396">
    <property type="entry name" value="Cyt_P450_sf"/>
</dbReference>
<dbReference type="GO" id="GO:0016705">
    <property type="term" value="F:oxidoreductase activity, acting on paired donors, with incorporation or reduction of molecular oxygen"/>
    <property type="evidence" value="ECO:0007669"/>
    <property type="project" value="InterPro"/>
</dbReference>
<gene>
    <name evidence="1" type="ORF">CRH09_21720</name>
</gene>
<dbReference type="Gene3D" id="1.10.630.10">
    <property type="entry name" value="Cytochrome P450"/>
    <property type="match status" value="1"/>
</dbReference>
<sequence>MVTGNGLARTVLAHPDIGKSPDAAIGGEVAANSVVGALRRAAARGITTHMLGADPPEHGRLRGTVAEAFNPAR</sequence>
<name>A0A291RM95_9NOCA</name>
<dbReference type="SUPFAM" id="SSF48264">
    <property type="entry name" value="Cytochrome P450"/>
    <property type="match status" value="1"/>
</dbReference>
<evidence type="ECO:0000313" key="1">
    <source>
        <dbReference type="EMBL" id="ATL68410.1"/>
    </source>
</evidence>
<proteinExistence type="predicted"/>
<organism evidence="1 2">
    <name type="scientific">Nocardia terpenica</name>
    <dbReference type="NCBI Taxonomy" id="455432"/>
    <lineage>
        <taxon>Bacteria</taxon>
        <taxon>Bacillati</taxon>
        <taxon>Actinomycetota</taxon>
        <taxon>Actinomycetes</taxon>
        <taxon>Mycobacteriales</taxon>
        <taxon>Nocardiaceae</taxon>
        <taxon>Nocardia</taxon>
    </lineage>
</organism>
<dbReference type="GeneID" id="88359975"/>
<dbReference type="Proteomes" id="UP000221961">
    <property type="component" value="Chromosome"/>
</dbReference>
<accession>A0A291RM95</accession>
<protein>
    <submittedName>
        <fullName evidence="1">Uncharacterized protein</fullName>
    </submittedName>
</protein>
<dbReference type="AlphaFoldDB" id="A0A291RM95"/>
<dbReference type="KEGG" id="ntp:CRH09_21720"/>
<dbReference type="GO" id="GO:0004497">
    <property type="term" value="F:monooxygenase activity"/>
    <property type="evidence" value="ECO:0007669"/>
    <property type="project" value="InterPro"/>
</dbReference>